<reference evidence="2" key="1">
    <citation type="submission" date="2020-06" db="EMBL/GenBank/DDBJ databases">
        <authorList>
            <person name="Li T."/>
            <person name="Hu X."/>
            <person name="Zhang T."/>
            <person name="Song X."/>
            <person name="Zhang H."/>
            <person name="Dai N."/>
            <person name="Sheng W."/>
            <person name="Hou X."/>
            <person name="Wei L."/>
        </authorList>
    </citation>
    <scope>NUCLEOTIDE SEQUENCE</scope>
    <source>
        <strain evidence="2">KEN1</strain>
        <tissue evidence="2">Leaf</tissue>
    </source>
</reference>
<name>A0AAW2SSU0_9LAMI</name>
<organism evidence="2">
    <name type="scientific">Sesamum latifolium</name>
    <dbReference type="NCBI Taxonomy" id="2727402"/>
    <lineage>
        <taxon>Eukaryota</taxon>
        <taxon>Viridiplantae</taxon>
        <taxon>Streptophyta</taxon>
        <taxon>Embryophyta</taxon>
        <taxon>Tracheophyta</taxon>
        <taxon>Spermatophyta</taxon>
        <taxon>Magnoliopsida</taxon>
        <taxon>eudicotyledons</taxon>
        <taxon>Gunneridae</taxon>
        <taxon>Pentapetalae</taxon>
        <taxon>asterids</taxon>
        <taxon>lamiids</taxon>
        <taxon>Lamiales</taxon>
        <taxon>Pedaliaceae</taxon>
        <taxon>Sesamum</taxon>
    </lineage>
</organism>
<protein>
    <submittedName>
        <fullName evidence="2">Uncharacterized protein</fullName>
    </submittedName>
</protein>
<dbReference type="EMBL" id="JACGWN010000016">
    <property type="protein sequence ID" value="KAL0395468.1"/>
    <property type="molecule type" value="Genomic_DNA"/>
</dbReference>
<evidence type="ECO:0000313" key="2">
    <source>
        <dbReference type="EMBL" id="KAL0395468.1"/>
    </source>
</evidence>
<feature type="compositionally biased region" description="Low complexity" evidence="1">
    <location>
        <begin position="94"/>
        <end position="109"/>
    </location>
</feature>
<feature type="region of interest" description="Disordered" evidence="1">
    <location>
        <begin position="82"/>
        <end position="148"/>
    </location>
</feature>
<sequence length="213" mass="23169">MRLGCQATAQSCAVIGGYMSNFFPLSRTRSAFPFTFASLLSLKNHPLYPWSFCKYSSFRLSPGTFSSISVSVMASSDESVHFLGENHPDEDPSKATSKSAGSQSSGPSSGRRRSLRRMQASFRRLIDEEEEETGGNEGEASSPGEEGRVVMDLVAVPSSSMVEWGSSTLKSSTIIQLRREFFIPNSMIIYTLGPDGRVPSPLANCLSLFVAQL</sequence>
<accession>A0AAW2SSU0</accession>
<comment type="caution">
    <text evidence="2">The sequence shown here is derived from an EMBL/GenBank/DDBJ whole genome shotgun (WGS) entry which is preliminary data.</text>
</comment>
<gene>
    <name evidence="2" type="ORF">Slati_4513000</name>
</gene>
<evidence type="ECO:0000256" key="1">
    <source>
        <dbReference type="SAM" id="MobiDB-lite"/>
    </source>
</evidence>
<reference evidence="2" key="2">
    <citation type="journal article" date="2024" name="Plant">
        <title>Genomic evolution and insights into agronomic trait innovations of Sesamum species.</title>
        <authorList>
            <person name="Miao H."/>
            <person name="Wang L."/>
            <person name="Qu L."/>
            <person name="Liu H."/>
            <person name="Sun Y."/>
            <person name="Le M."/>
            <person name="Wang Q."/>
            <person name="Wei S."/>
            <person name="Zheng Y."/>
            <person name="Lin W."/>
            <person name="Duan Y."/>
            <person name="Cao H."/>
            <person name="Xiong S."/>
            <person name="Wang X."/>
            <person name="Wei L."/>
            <person name="Li C."/>
            <person name="Ma Q."/>
            <person name="Ju M."/>
            <person name="Zhao R."/>
            <person name="Li G."/>
            <person name="Mu C."/>
            <person name="Tian Q."/>
            <person name="Mei H."/>
            <person name="Zhang T."/>
            <person name="Gao T."/>
            <person name="Zhang H."/>
        </authorList>
    </citation>
    <scope>NUCLEOTIDE SEQUENCE</scope>
    <source>
        <strain evidence="2">KEN1</strain>
    </source>
</reference>
<dbReference type="AlphaFoldDB" id="A0AAW2SSU0"/>
<feature type="compositionally biased region" description="Basic and acidic residues" evidence="1">
    <location>
        <begin position="82"/>
        <end position="93"/>
    </location>
</feature>
<proteinExistence type="predicted"/>